<sequence length="66" mass="7655">MLLTSYWLGITVLSHTCLWWGRLSKTQLLMHLMVDTKRHAANGYVDRASYKKFYSANDSYVPLSQS</sequence>
<dbReference type="Proteomes" id="UP000694892">
    <property type="component" value="Chromosome 4S"/>
</dbReference>
<gene>
    <name evidence="1" type="ORF">XELAEV_18025766mg</name>
</gene>
<protein>
    <submittedName>
        <fullName evidence="1">Uncharacterized protein</fullName>
    </submittedName>
</protein>
<evidence type="ECO:0000313" key="1">
    <source>
        <dbReference type="EMBL" id="OCT83229.1"/>
    </source>
</evidence>
<dbReference type="EMBL" id="CM004473">
    <property type="protein sequence ID" value="OCT83229.1"/>
    <property type="molecule type" value="Genomic_DNA"/>
</dbReference>
<evidence type="ECO:0000313" key="2">
    <source>
        <dbReference type="Proteomes" id="UP000694892"/>
    </source>
</evidence>
<organism evidence="1 2">
    <name type="scientific">Xenopus laevis</name>
    <name type="common">African clawed frog</name>
    <dbReference type="NCBI Taxonomy" id="8355"/>
    <lineage>
        <taxon>Eukaryota</taxon>
        <taxon>Metazoa</taxon>
        <taxon>Chordata</taxon>
        <taxon>Craniata</taxon>
        <taxon>Vertebrata</taxon>
        <taxon>Euteleostomi</taxon>
        <taxon>Amphibia</taxon>
        <taxon>Batrachia</taxon>
        <taxon>Anura</taxon>
        <taxon>Pipoidea</taxon>
        <taxon>Pipidae</taxon>
        <taxon>Xenopodinae</taxon>
        <taxon>Xenopus</taxon>
        <taxon>Xenopus</taxon>
    </lineage>
</organism>
<accession>A0A974D060</accession>
<name>A0A974D060_XENLA</name>
<proteinExistence type="predicted"/>
<dbReference type="AlphaFoldDB" id="A0A974D060"/>
<reference evidence="2" key="1">
    <citation type="journal article" date="2016" name="Nature">
        <title>Genome evolution in the allotetraploid frog Xenopus laevis.</title>
        <authorList>
            <person name="Session A.M."/>
            <person name="Uno Y."/>
            <person name="Kwon T."/>
            <person name="Chapman J.A."/>
            <person name="Toyoda A."/>
            <person name="Takahashi S."/>
            <person name="Fukui A."/>
            <person name="Hikosaka A."/>
            <person name="Suzuki A."/>
            <person name="Kondo M."/>
            <person name="van Heeringen S.J."/>
            <person name="Quigley I."/>
            <person name="Heinz S."/>
            <person name="Ogino H."/>
            <person name="Ochi H."/>
            <person name="Hellsten U."/>
            <person name="Lyons J.B."/>
            <person name="Simakov O."/>
            <person name="Putnam N."/>
            <person name="Stites J."/>
            <person name="Kuroki Y."/>
            <person name="Tanaka T."/>
            <person name="Michiue T."/>
            <person name="Watanabe M."/>
            <person name="Bogdanovic O."/>
            <person name="Lister R."/>
            <person name="Georgiou G."/>
            <person name="Paranjpe S.S."/>
            <person name="van Kruijsbergen I."/>
            <person name="Shu S."/>
            <person name="Carlson J."/>
            <person name="Kinoshita T."/>
            <person name="Ohta Y."/>
            <person name="Mawaribuchi S."/>
            <person name="Jenkins J."/>
            <person name="Grimwood J."/>
            <person name="Schmutz J."/>
            <person name="Mitros T."/>
            <person name="Mozaffari S.V."/>
            <person name="Suzuki Y."/>
            <person name="Haramoto Y."/>
            <person name="Yamamoto T.S."/>
            <person name="Takagi C."/>
            <person name="Heald R."/>
            <person name="Miller K."/>
            <person name="Haudenschild C."/>
            <person name="Kitzman J."/>
            <person name="Nakayama T."/>
            <person name="Izutsu Y."/>
            <person name="Robert J."/>
            <person name="Fortriede J."/>
            <person name="Burns K."/>
            <person name="Lotay V."/>
            <person name="Karimi K."/>
            <person name="Yasuoka Y."/>
            <person name="Dichmann D.S."/>
            <person name="Flajnik M.F."/>
            <person name="Houston D.W."/>
            <person name="Shendure J."/>
            <person name="DuPasquier L."/>
            <person name="Vize P.D."/>
            <person name="Zorn A.M."/>
            <person name="Ito M."/>
            <person name="Marcotte E.M."/>
            <person name="Wallingford J.B."/>
            <person name="Ito Y."/>
            <person name="Asashima M."/>
            <person name="Ueno N."/>
            <person name="Matsuda Y."/>
            <person name="Veenstra G.J."/>
            <person name="Fujiyama A."/>
            <person name="Harland R.M."/>
            <person name="Taira M."/>
            <person name="Rokhsar D.S."/>
        </authorList>
    </citation>
    <scope>NUCLEOTIDE SEQUENCE [LARGE SCALE GENOMIC DNA]</scope>
    <source>
        <strain evidence="2">J</strain>
    </source>
</reference>